<proteinExistence type="predicted"/>
<gene>
    <name evidence="1" type="ORF">ASPFODRAFT_42427</name>
</gene>
<name>A0A1M3TRA2_ASPLC</name>
<dbReference type="EMBL" id="KV878238">
    <property type="protein sequence ID" value="OJZ89255.1"/>
    <property type="molecule type" value="Genomic_DNA"/>
</dbReference>
<dbReference type="OrthoDB" id="10388431at2759"/>
<dbReference type="AlphaFoldDB" id="A0A1M3TRA2"/>
<dbReference type="Proteomes" id="UP000184063">
    <property type="component" value="Unassembled WGS sequence"/>
</dbReference>
<protein>
    <submittedName>
        <fullName evidence="1">Uncharacterized protein</fullName>
    </submittedName>
</protein>
<evidence type="ECO:0000313" key="1">
    <source>
        <dbReference type="EMBL" id="OJZ89255.1"/>
    </source>
</evidence>
<accession>A0A1M3TRA2</accession>
<evidence type="ECO:0000313" key="2">
    <source>
        <dbReference type="Proteomes" id="UP000184063"/>
    </source>
</evidence>
<sequence>MGERIGLSGLLAWPHGHRKDFLLSTTYSAPPRLITGHTLSLDSVTPSFLRLYFAHPYLLLNTVCTASPTPCPLSPTIGRLSPDLILVR</sequence>
<organism evidence="1 2">
    <name type="scientific">Aspergillus luchuensis (strain CBS 106.47)</name>
    <dbReference type="NCBI Taxonomy" id="1137211"/>
    <lineage>
        <taxon>Eukaryota</taxon>
        <taxon>Fungi</taxon>
        <taxon>Dikarya</taxon>
        <taxon>Ascomycota</taxon>
        <taxon>Pezizomycotina</taxon>
        <taxon>Eurotiomycetes</taxon>
        <taxon>Eurotiomycetidae</taxon>
        <taxon>Eurotiales</taxon>
        <taxon>Aspergillaceae</taxon>
        <taxon>Aspergillus</taxon>
        <taxon>Aspergillus subgen. Circumdati</taxon>
    </lineage>
</organism>
<dbReference type="VEuPathDB" id="FungiDB:ASPFODRAFT_42427"/>
<reference evidence="2" key="1">
    <citation type="journal article" date="2017" name="Genome Biol.">
        <title>Comparative genomics reveals high biological diversity and specific adaptations in the industrially and medically important fungal genus Aspergillus.</title>
        <authorList>
            <person name="de Vries R.P."/>
            <person name="Riley R."/>
            <person name="Wiebenga A."/>
            <person name="Aguilar-Osorio G."/>
            <person name="Amillis S."/>
            <person name="Uchima C.A."/>
            <person name="Anderluh G."/>
            <person name="Asadollahi M."/>
            <person name="Askin M."/>
            <person name="Barry K."/>
            <person name="Battaglia E."/>
            <person name="Bayram O."/>
            <person name="Benocci T."/>
            <person name="Braus-Stromeyer S.A."/>
            <person name="Caldana C."/>
            <person name="Canovas D."/>
            <person name="Cerqueira G.C."/>
            <person name="Chen F."/>
            <person name="Chen W."/>
            <person name="Choi C."/>
            <person name="Clum A."/>
            <person name="Dos Santos R.A."/>
            <person name="Damasio A.R."/>
            <person name="Diallinas G."/>
            <person name="Emri T."/>
            <person name="Fekete E."/>
            <person name="Flipphi M."/>
            <person name="Freyberg S."/>
            <person name="Gallo A."/>
            <person name="Gournas C."/>
            <person name="Habgood R."/>
            <person name="Hainaut M."/>
            <person name="Harispe M.L."/>
            <person name="Henrissat B."/>
            <person name="Hilden K.S."/>
            <person name="Hope R."/>
            <person name="Hossain A."/>
            <person name="Karabika E."/>
            <person name="Karaffa L."/>
            <person name="Karanyi Z."/>
            <person name="Krasevec N."/>
            <person name="Kuo A."/>
            <person name="Kusch H."/>
            <person name="LaButti K."/>
            <person name="Lagendijk E.L."/>
            <person name="Lapidus A."/>
            <person name="Levasseur A."/>
            <person name="Lindquist E."/>
            <person name="Lipzen A."/>
            <person name="Logrieco A.F."/>
            <person name="MacCabe A."/>
            <person name="Maekelae M.R."/>
            <person name="Malavazi I."/>
            <person name="Melin P."/>
            <person name="Meyer V."/>
            <person name="Mielnichuk N."/>
            <person name="Miskei M."/>
            <person name="Molnar A.P."/>
            <person name="Mule G."/>
            <person name="Ngan C.Y."/>
            <person name="Orejas M."/>
            <person name="Orosz E."/>
            <person name="Ouedraogo J.P."/>
            <person name="Overkamp K.M."/>
            <person name="Park H.-S."/>
            <person name="Perrone G."/>
            <person name="Piumi F."/>
            <person name="Punt P.J."/>
            <person name="Ram A.F."/>
            <person name="Ramon A."/>
            <person name="Rauscher S."/>
            <person name="Record E."/>
            <person name="Riano-Pachon D.M."/>
            <person name="Robert V."/>
            <person name="Roehrig J."/>
            <person name="Ruller R."/>
            <person name="Salamov A."/>
            <person name="Salih N.S."/>
            <person name="Samson R.A."/>
            <person name="Sandor E."/>
            <person name="Sanguinetti M."/>
            <person name="Schuetze T."/>
            <person name="Sepcic K."/>
            <person name="Shelest E."/>
            <person name="Sherlock G."/>
            <person name="Sophianopoulou V."/>
            <person name="Squina F.M."/>
            <person name="Sun H."/>
            <person name="Susca A."/>
            <person name="Todd R.B."/>
            <person name="Tsang A."/>
            <person name="Unkles S.E."/>
            <person name="van de Wiele N."/>
            <person name="van Rossen-Uffink D."/>
            <person name="Oliveira J.V."/>
            <person name="Vesth T.C."/>
            <person name="Visser J."/>
            <person name="Yu J.-H."/>
            <person name="Zhou M."/>
            <person name="Andersen M.R."/>
            <person name="Archer D.B."/>
            <person name="Baker S.E."/>
            <person name="Benoit I."/>
            <person name="Brakhage A.A."/>
            <person name="Braus G.H."/>
            <person name="Fischer R."/>
            <person name="Frisvad J.C."/>
            <person name="Goldman G.H."/>
            <person name="Houbraken J."/>
            <person name="Oakley B."/>
            <person name="Pocsi I."/>
            <person name="Scazzocchio C."/>
            <person name="Seiboth B."/>
            <person name="vanKuyk P.A."/>
            <person name="Wortman J."/>
            <person name="Dyer P.S."/>
            <person name="Grigoriev I.V."/>
        </authorList>
    </citation>
    <scope>NUCLEOTIDE SEQUENCE [LARGE SCALE GENOMIC DNA]</scope>
    <source>
        <strain evidence="2">CBS 106.47</strain>
    </source>
</reference>